<dbReference type="HOGENOM" id="CLU_3240843_0_0_0"/>
<reference evidence="2 3" key="1">
    <citation type="submission" date="2004-11" db="EMBL/GenBank/DDBJ databases">
        <title>Complete genome sequence of Thermus thermophilus HB8.</title>
        <authorList>
            <person name="Masui R."/>
            <person name="Kurokawa K."/>
            <person name="Nakagawa N."/>
            <person name="Tokunaga F."/>
            <person name="Koyama Y."/>
            <person name="Shibata T."/>
            <person name="Oshima T."/>
            <person name="Yokoyama S."/>
            <person name="Yasunaga T."/>
            <person name="Kuramitsu S."/>
        </authorList>
    </citation>
    <scope>NUCLEOTIDE SEQUENCE [LARGE SCALE GENOMIC DNA]</scope>
    <source>
        <strain evidence="3">ATCC 27634 / DSM 579 / HB8</strain>
    </source>
</reference>
<dbReference type="Proteomes" id="UP000000532">
    <property type="component" value="Chromosome"/>
</dbReference>
<organism evidence="2 3">
    <name type="scientific">Thermus thermophilus (strain ATCC 27634 / DSM 579 / HB8)</name>
    <dbReference type="NCBI Taxonomy" id="300852"/>
    <lineage>
        <taxon>Bacteria</taxon>
        <taxon>Thermotogati</taxon>
        <taxon>Deinococcota</taxon>
        <taxon>Deinococci</taxon>
        <taxon>Thermales</taxon>
        <taxon>Thermaceae</taxon>
        <taxon>Thermus</taxon>
    </lineage>
</organism>
<evidence type="ECO:0000256" key="1">
    <source>
        <dbReference type="SAM" id="MobiDB-lite"/>
    </source>
</evidence>
<dbReference type="EMBL" id="AP008226">
    <property type="protein sequence ID" value="BAD70737.1"/>
    <property type="molecule type" value="Genomic_DNA"/>
</dbReference>
<dbReference type="AlphaFoldDB" id="Q5SJU4"/>
<proteinExistence type="predicted"/>
<gene>
    <name evidence="2" type="ordered locus">TTHA0914</name>
</gene>
<evidence type="ECO:0000313" key="3">
    <source>
        <dbReference type="Proteomes" id="UP000000532"/>
    </source>
</evidence>
<evidence type="ECO:0000313" key="2">
    <source>
        <dbReference type="EMBL" id="BAD70737.1"/>
    </source>
</evidence>
<feature type="region of interest" description="Disordered" evidence="1">
    <location>
        <begin position="20"/>
        <end position="43"/>
    </location>
</feature>
<feature type="compositionally biased region" description="Polar residues" evidence="1">
    <location>
        <begin position="25"/>
        <end position="35"/>
    </location>
</feature>
<accession>Q5SJU4</accession>
<protein>
    <submittedName>
        <fullName evidence="2">Uncharacterized protein</fullName>
    </submittedName>
</protein>
<sequence>MQRDWRRPPRYRLRVAIPLRGSIPCNGTPQRTPSWTAPPEGGL</sequence>
<name>Q5SJU4_THET8</name>
<keyword evidence="3" id="KW-1185">Reference proteome</keyword>
<dbReference type="KEGG" id="ttj:TTHA0914"/>
<dbReference type="EnsemblBacteria" id="BAD70737">
    <property type="protein sequence ID" value="BAD70737"/>
    <property type="gene ID" value="BAD70737"/>
</dbReference>